<organism evidence="2 3">
    <name type="scientific">Stephanodiscus triporus</name>
    <dbReference type="NCBI Taxonomy" id="2934178"/>
    <lineage>
        <taxon>Eukaryota</taxon>
        <taxon>Sar</taxon>
        <taxon>Stramenopiles</taxon>
        <taxon>Ochrophyta</taxon>
        <taxon>Bacillariophyta</taxon>
        <taxon>Coscinodiscophyceae</taxon>
        <taxon>Thalassiosirophycidae</taxon>
        <taxon>Stephanodiscales</taxon>
        <taxon>Stephanodiscaceae</taxon>
        <taxon>Stephanodiscus</taxon>
    </lineage>
</organism>
<name>A0ABD3QEJ4_9STRA</name>
<dbReference type="AlphaFoldDB" id="A0ABD3QEJ4"/>
<feature type="compositionally biased region" description="Basic residues" evidence="1">
    <location>
        <begin position="111"/>
        <end position="125"/>
    </location>
</feature>
<dbReference type="EMBL" id="JALLAZ020000297">
    <property type="protein sequence ID" value="KAL3798439.1"/>
    <property type="molecule type" value="Genomic_DNA"/>
</dbReference>
<evidence type="ECO:0000256" key="1">
    <source>
        <dbReference type="SAM" id="MobiDB-lite"/>
    </source>
</evidence>
<feature type="compositionally biased region" description="Low complexity" evidence="1">
    <location>
        <begin position="96"/>
        <end position="106"/>
    </location>
</feature>
<feature type="compositionally biased region" description="Basic and acidic residues" evidence="1">
    <location>
        <begin position="140"/>
        <end position="153"/>
    </location>
</feature>
<dbReference type="Proteomes" id="UP001530315">
    <property type="component" value="Unassembled WGS sequence"/>
</dbReference>
<keyword evidence="3" id="KW-1185">Reference proteome</keyword>
<feature type="region of interest" description="Disordered" evidence="1">
    <location>
        <begin position="63"/>
        <end position="188"/>
    </location>
</feature>
<accession>A0ABD3QEJ4</accession>
<evidence type="ECO:0000313" key="2">
    <source>
        <dbReference type="EMBL" id="KAL3798439.1"/>
    </source>
</evidence>
<feature type="compositionally biased region" description="Basic and acidic residues" evidence="1">
    <location>
        <begin position="63"/>
        <end position="79"/>
    </location>
</feature>
<evidence type="ECO:0000313" key="3">
    <source>
        <dbReference type="Proteomes" id="UP001530315"/>
    </source>
</evidence>
<reference evidence="2 3" key="1">
    <citation type="submission" date="2024-10" db="EMBL/GenBank/DDBJ databases">
        <title>Updated reference genomes for cyclostephanoid diatoms.</title>
        <authorList>
            <person name="Roberts W.R."/>
            <person name="Alverson A.J."/>
        </authorList>
    </citation>
    <scope>NUCLEOTIDE SEQUENCE [LARGE SCALE GENOMIC DNA]</scope>
    <source>
        <strain evidence="2 3">AJA276-08</strain>
    </source>
</reference>
<protein>
    <submittedName>
        <fullName evidence="2">Uncharacterized protein</fullName>
    </submittedName>
</protein>
<sequence>MEQTIIFSSPVQSDYDIDNNMAVADECEFDIAKAAAASATSSSRSPTCVIFAVDERLDGVFRVSDHRDNDDGEPRRPLEEDQQGELSTFSDDTDESSSSSSSSSGDDGNDHHRRYRYLPTRRRRTAPLMSIFRPTGGTKRRCDFEEEDRRYRSDDDDDDHEDDDDGRGSPTKPPSLRHANPVGSREYGHDAHDAEVSLSSTFSYASAFKRICRSISSSSYSSLVVAEEEVASAFPLATTISDGSRSADDVTAVSTMTIFEHLQHPLSSSTTTIFENIEFRYPKEDNEGI</sequence>
<proteinExistence type="predicted"/>
<feature type="compositionally biased region" description="Acidic residues" evidence="1">
    <location>
        <begin position="154"/>
        <end position="165"/>
    </location>
</feature>
<comment type="caution">
    <text evidence="2">The sequence shown here is derived from an EMBL/GenBank/DDBJ whole genome shotgun (WGS) entry which is preliminary data.</text>
</comment>
<gene>
    <name evidence="2" type="ORF">ACHAW5_007391</name>
</gene>